<proteinExistence type="predicted"/>
<gene>
    <name evidence="1" type="ORF">SKAU_G00051020</name>
</gene>
<name>A0A9Q1J9S9_SYNKA</name>
<evidence type="ECO:0000313" key="2">
    <source>
        <dbReference type="Proteomes" id="UP001152622"/>
    </source>
</evidence>
<keyword evidence="2" id="KW-1185">Reference proteome</keyword>
<accession>A0A9Q1J9S9</accession>
<dbReference type="AlphaFoldDB" id="A0A9Q1J9S9"/>
<dbReference type="EMBL" id="JAINUF010000002">
    <property type="protein sequence ID" value="KAJ8374522.1"/>
    <property type="molecule type" value="Genomic_DNA"/>
</dbReference>
<comment type="caution">
    <text evidence="1">The sequence shown here is derived from an EMBL/GenBank/DDBJ whole genome shotgun (WGS) entry which is preliminary data.</text>
</comment>
<dbReference type="Proteomes" id="UP001152622">
    <property type="component" value="Chromosome 2"/>
</dbReference>
<evidence type="ECO:0000313" key="1">
    <source>
        <dbReference type="EMBL" id="KAJ8374522.1"/>
    </source>
</evidence>
<reference evidence="1" key="1">
    <citation type="journal article" date="2023" name="Science">
        <title>Genome structures resolve the early diversification of teleost fishes.</title>
        <authorList>
            <person name="Parey E."/>
            <person name="Louis A."/>
            <person name="Montfort J."/>
            <person name="Bouchez O."/>
            <person name="Roques C."/>
            <person name="Iampietro C."/>
            <person name="Lluch J."/>
            <person name="Castinel A."/>
            <person name="Donnadieu C."/>
            <person name="Desvignes T."/>
            <person name="Floi Bucao C."/>
            <person name="Jouanno E."/>
            <person name="Wen M."/>
            <person name="Mejri S."/>
            <person name="Dirks R."/>
            <person name="Jansen H."/>
            <person name="Henkel C."/>
            <person name="Chen W.J."/>
            <person name="Zahm M."/>
            <person name="Cabau C."/>
            <person name="Klopp C."/>
            <person name="Thompson A.W."/>
            <person name="Robinson-Rechavi M."/>
            <person name="Braasch I."/>
            <person name="Lecointre G."/>
            <person name="Bobe J."/>
            <person name="Postlethwait J.H."/>
            <person name="Berthelot C."/>
            <person name="Roest Crollius H."/>
            <person name="Guiguen Y."/>
        </authorList>
    </citation>
    <scope>NUCLEOTIDE SEQUENCE</scope>
    <source>
        <strain evidence="1">WJC10195</strain>
    </source>
</reference>
<protein>
    <submittedName>
        <fullName evidence="1">Uncharacterized protein</fullName>
    </submittedName>
</protein>
<sequence>MVKVLKNWVYKQKASGPSPSGGLRKGGGGAEGYRILIRQETRPRPAPPPQTLAPPIPKAFGSAAAAIKLFLPRYLTLFPHILYYTAGSKVTAYQHHFPVDNFPARLAMQFAFAHRVCG</sequence>
<organism evidence="1 2">
    <name type="scientific">Synaphobranchus kaupii</name>
    <name type="common">Kaup's arrowtooth eel</name>
    <dbReference type="NCBI Taxonomy" id="118154"/>
    <lineage>
        <taxon>Eukaryota</taxon>
        <taxon>Metazoa</taxon>
        <taxon>Chordata</taxon>
        <taxon>Craniata</taxon>
        <taxon>Vertebrata</taxon>
        <taxon>Euteleostomi</taxon>
        <taxon>Actinopterygii</taxon>
        <taxon>Neopterygii</taxon>
        <taxon>Teleostei</taxon>
        <taxon>Anguilliformes</taxon>
        <taxon>Synaphobranchidae</taxon>
        <taxon>Synaphobranchus</taxon>
    </lineage>
</organism>